<evidence type="ECO:0000256" key="1">
    <source>
        <dbReference type="ARBA" id="ARBA00004123"/>
    </source>
</evidence>
<keyword evidence="2" id="KW-0677">Repeat</keyword>
<keyword evidence="4" id="KW-0238">DNA-binding</keyword>
<feature type="region of interest" description="Disordered" evidence="7">
    <location>
        <begin position="458"/>
        <end position="490"/>
    </location>
</feature>
<evidence type="ECO:0000256" key="4">
    <source>
        <dbReference type="ARBA" id="ARBA00023125"/>
    </source>
</evidence>
<dbReference type="GO" id="GO:0005634">
    <property type="term" value="C:nucleus"/>
    <property type="evidence" value="ECO:0007669"/>
    <property type="project" value="UniProtKB-SubCell"/>
</dbReference>
<dbReference type="SUPFAM" id="SSF118290">
    <property type="entry name" value="WRKY DNA-binding domain"/>
    <property type="match status" value="2"/>
</dbReference>
<feature type="region of interest" description="Disordered" evidence="7">
    <location>
        <begin position="506"/>
        <end position="528"/>
    </location>
</feature>
<dbReference type="Pfam" id="PF03106">
    <property type="entry name" value="WRKY"/>
    <property type="match status" value="2"/>
</dbReference>
<dbReference type="GO" id="GO:0003700">
    <property type="term" value="F:DNA-binding transcription factor activity"/>
    <property type="evidence" value="ECO:0007669"/>
    <property type="project" value="InterPro"/>
</dbReference>
<evidence type="ECO:0000259" key="8">
    <source>
        <dbReference type="PROSITE" id="PS50811"/>
    </source>
</evidence>
<feature type="region of interest" description="Disordered" evidence="7">
    <location>
        <begin position="1"/>
        <end position="38"/>
    </location>
</feature>
<feature type="region of interest" description="Disordered" evidence="7">
    <location>
        <begin position="302"/>
        <end position="365"/>
    </location>
</feature>
<evidence type="ECO:0000256" key="7">
    <source>
        <dbReference type="SAM" id="MobiDB-lite"/>
    </source>
</evidence>
<evidence type="ECO:0000256" key="6">
    <source>
        <dbReference type="ARBA" id="ARBA00023242"/>
    </source>
</evidence>
<proteinExistence type="predicted"/>
<dbReference type="PANTHER" id="PTHR31221:SF193">
    <property type="entry name" value="WRKY TRANSCRIPTION FACTOR PROTEIN 1-RELATED"/>
    <property type="match status" value="1"/>
</dbReference>
<keyword evidence="6" id="KW-0539">Nucleus</keyword>
<sequence>MAQTQTSSLSELRLSSSGDLAPRNSDDPGQPGSSSAASAKYKLMSPAKLPISRSACITIPPGLSPTSFLESPVLLSNMKAEPSPTTGSLIKPQVVHGSVGSAAHLLTTVCSNTETFNERNSSCFEFKPHTVSNMVPADLNHQRSEQSMQVQGQRQPRAFPSSPTVKSEMAVSSNDFNLSAPMQIVSSGPSPPAEVDSDELNHRGACNTGLQASQFDHKGSGISTVAERPSDDGYNWRKYGQKLVKGSEFPRSYYKCTHPNCEVKKLFERAHDGQITEIIYKGTHDHPKPQPSRRYTAGAIMTVPEERSDKAPSLSGRDEKSGLYGQMSQTVEPNGTPDLSPATANDDSLDGAGSIPNRTNDEVDDDDFFSKRRKIDMGGVDVTPVVKPIREPRVVVQTLSEVDILDDGYRWRKYGQKVVRGNPNPRSYYKCTNAGCPVRKHVERASHDPKAVITTYEGKHNHDVPTARTSSHDTAGPTAASGPSRIRSEESGTISLDLGVGMSSAVENRSNDHKQKQRSEILGSQTHTNSSHFKVVQATPVSTYFGVLNSGLSQYGSRETQTEGRKLEIPPLNHSSYPFPQNMGKILMGP</sequence>
<comment type="caution">
    <text evidence="9">The sequence shown here is derived from an EMBL/GenBank/DDBJ whole genome shotgun (WGS) entry which is preliminary data.</text>
</comment>
<dbReference type="EMBL" id="RXIC02000495">
    <property type="protein sequence ID" value="KAB1199110.1"/>
    <property type="molecule type" value="Genomic_DNA"/>
</dbReference>
<dbReference type="OrthoDB" id="771494at2759"/>
<keyword evidence="3" id="KW-0805">Transcription regulation</keyword>
<dbReference type="InterPro" id="IPR044810">
    <property type="entry name" value="WRKY_plant"/>
</dbReference>
<protein>
    <submittedName>
        <fullName evidence="9">Putative WRKY transcription factor 20</fullName>
    </submittedName>
</protein>
<organism evidence="9 10">
    <name type="scientific">Morella rubra</name>
    <name type="common">Chinese bayberry</name>
    <dbReference type="NCBI Taxonomy" id="262757"/>
    <lineage>
        <taxon>Eukaryota</taxon>
        <taxon>Viridiplantae</taxon>
        <taxon>Streptophyta</taxon>
        <taxon>Embryophyta</taxon>
        <taxon>Tracheophyta</taxon>
        <taxon>Spermatophyta</taxon>
        <taxon>Magnoliopsida</taxon>
        <taxon>eudicotyledons</taxon>
        <taxon>Gunneridae</taxon>
        <taxon>Pentapetalae</taxon>
        <taxon>rosids</taxon>
        <taxon>fabids</taxon>
        <taxon>Fagales</taxon>
        <taxon>Myricaceae</taxon>
        <taxon>Morella</taxon>
    </lineage>
</organism>
<feature type="domain" description="WRKY" evidence="8">
    <location>
        <begin position="400"/>
        <end position="465"/>
    </location>
</feature>
<keyword evidence="5" id="KW-0804">Transcription</keyword>
<feature type="region of interest" description="Disordered" evidence="7">
    <location>
        <begin position="143"/>
        <end position="164"/>
    </location>
</feature>
<feature type="domain" description="WRKY" evidence="8">
    <location>
        <begin position="225"/>
        <end position="289"/>
    </location>
</feature>
<feature type="compositionally biased region" description="Basic and acidic residues" evidence="7">
    <location>
        <begin position="304"/>
        <end position="321"/>
    </location>
</feature>
<dbReference type="SMR" id="A0A6A1UIZ0"/>
<feature type="compositionally biased region" description="Low complexity" evidence="7">
    <location>
        <begin position="7"/>
        <end position="17"/>
    </location>
</feature>
<evidence type="ECO:0000313" key="10">
    <source>
        <dbReference type="Proteomes" id="UP000516437"/>
    </source>
</evidence>
<feature type="compositionally biased region" description="Basic and acidic residues" evidence="7">
    <location>
        <begin position="509"/>
        <end position="519"/>
    </location>
</feature>
<dbReference type="InterPro" id="IPR003657">
    <property type="entry name" value="WRKY_dom"/>
</dbReference>
<dbReference type="Proteomes" id="UP000516437">
    <property type="component" value="Unassembled WGS sequence"/>
</dbReference>
<keyword evidence="10" id="KW-1185">Reference proteome</keyword>
<evidence type="ECO:0000256" key="2">
    <source>
        <dbReference type="ARBA" id="ARBA00022737"/>
    </source>
</evidence>
<evidence type="ECO:0000256" key="5">
    <source>
        <dbReference type="ARBA" id="ARBA00023163"/>
    </source>
</evidence>
<dbReference type="FunFam" id="2.20.25.80:FF:000001">
    <property type="entry name" value="WRKY transcription factor 33"/>
    <property type="match status" value="1"/>
</dbReference>
<dbReference type="AlphaFoldDB" id="A0A6A1UIZ0"/>
<evidence type="ECO:0000313" key="9">
    <source>
        <dbReference type="EMBL" id="KAB1199110.1"/>
    </source>
</evidence>
<comment type="subcellular location">
    <subcellularLocation>
        <location evidence="1">Nucleus</location>
    </subcellularLocation>
</comment>
<dbReference type="FunFam" id="2.20.25.80:FF:000006">
    <property type="entry name" value="WRKY transcription factor"/>
    <property type="match status" value="1"/>
</dbReference>
<dbReference type="PROSITE" id="PS50811">
    <property type="entry name" value="WRKY"/>
    <property type="match status" value="2"/>
</dbReference>
<feature type="compositionally biased region" description="Polar residues" evidence="7">
    <location>
        <begin position="145"/>
        <end position="154"/>
    </location>
</feature>
<dbReference type="GO" id="GO:0043565">
    <property type="term" value="F:sequence-specific DNA binding"/>
    <property type="evidence" value="ECO:0007669"/>
    <property type="project" value="InterPro"/>
</dbReference>
<dbReference type="PANTHER" id="PTHR31221">
    <property type="entry name" value="WRKY TRANSCRIPTION FACTOR PROTEIN 1-RELATED"/>
    <property type="match status" value="1"/>
</dbReference>
<name>A0A6A1UIZ0_9ROSI</name>
<reference evidence="9 10" key="1">
    <citation type="journal article" date="2019" name="Plant Biotechnol. J.">
        <title>The red bayberry genome and genetic basis of sex determination.</title>
        <authorList>
            <person name="Jia H.M."/>
            <person name="Jia H.J."/>
            <person name="Cai Q.L."/>
            <person name="Wang Y."/>
            <person name="Zhao H.B."/>
            <person name="Yang W.F."/>
            <person name="Wang G.Y."/>
            <person name="Li Y.H."/>
            <person name="Zhan D.L."/>
            <person name="Shen Y.T."/>
            <person name="Niu Q.F."/>
            <person name="Chang L."/>
            <person name="Qiu J."/>
            <person name="Zhao L."/>
            <person name="Xie H.B."/>
            <person name="Fu W.Y."/>
            <person name="Jin J."/>
            <person name="Li X.W."/>
            <person name="Jiao Y."/>
            <person name="Zhou C.C."/>
            <person name="Tu T."/>
            <person name="Chai C.Y."/>
            <person name="Gao J.L."/>
            <person name="Fan L.J."/>
            <person name="van de Weg E."/>
            <person name="Wang J.Y."/>
            <person name="Gao Z.S."/>
        </authorList>
    </citation>
    <scope>NUCLEOTIDE SEQUENCE [LARGE SCALE GENOMIC DNA]</scope>
    <source>
        <tissue evidence="9">Leaves</tissue>
    </source>
</reference>
<dbReference type="Gene3D" id="2.20.25.80">
    <property type="entry name" value="WRKY domain"/>
    <property type="match status" value="2"/>
</dbReference>
<dbReference type="InterPro" id="IPR036576">
    <property type="entry name" value="WRKY_dom_sf"/>
</dbReference>
<accession>A0A6A1UIZ0</accession>
<gene>
    <name evidence="9" type="ORF">CJ030_MR0G027278</name>
</gene>
<evidence type="ECO:0000256" key="3">
    <source>
        <dbReference type="ARBA" id="ARBA00023015"/>
    </source>
</evidence>
<dbReference type="SMART" id="SM00774">
    <property type="entry name" value="WRKY"/>
    <property type="match status" value="2"/>
</dbReference>